<keyword evidence="9" id="KW-0496">Mitochondrion</keyword>
<feature type="transmembrane region" description="Helical" evidence="13">
    <location>
        <begin position="360"/>
        <end position="380"/>
    </location>
</feature>
<comment type="similarity">
    <text evidence="3">Belongs to the cytochrome c-type heme lyase family.</text>
</comment>
<dbReference type="Gene3D" id="1.10.10.60">
    <property type="entry name" value="Homeodomain-like"/>
    <property type="match status" value="1"/>
</dbReference>
<keyword evidence="8" id="KW-0408">Iron</keyword>
<dbReference type="Pfam" id="PF01265">
    <property type="entry name" value="Cyto_heme_lyase"/>
    <property type="match status" value="1"/>
</dbReference>
<dbReference type="CDD" id="cd11655">
    <property type="entry name" value="rap1_myb-like"/>
    <property type="match status" value="1"/>
</dbReference>
<keyword evidence="13" id="KW-0812">Transmembrane</keyword>
<dbReference type="Pfam" id="PF08914">
    <property type="entry name" value="Myb_Rap1"/>
    <property type="match status" value="1"/>
</dbReference>
<evidence type="ECO:0000256" key="11">
    <source>
        <dbReference type="ARBA" id="ARBA00023239"/>
    </source>
</evidence>
<evidence type="ECO:0000256" key="10">
    <source>
        <dbReference type="ARBA" id="ARBA00023136"/>
    </source>
</evidence>
<dbReference type="EC" id="4.4.1.17" evidence="4"/>
<dbReference type="PROSITE" id="PS00822">
    <property type="entry name" value="CYTO_HEME_LYASE_2"/>
    <property type="match status" value="1"/>
</dbReference>
<sequence>MSQTATYEIELLDAHPHLEHGPSFDGVKNPHSQAPDAFAETEQYFSGGSLNSSVNASTSVHATINNTAQAEGSGFRIGKVYIEDKVFYLAGSCMGVFAVGLNDTATGANLPSIQDHYHLPYEVVSLVFLAGFGGYLISCMINSVLQNAIGTRNVLVMAGILYGGGSLLISFAPPFPVVMVGLCLMGFGGGFYEACLTSLGALVSPFVVGALAKAGIAWRLYYWFPFSLAALVTICHFVLFKRYVMPSDHEETSEHKSVRAKFKQVMHIPTTCFAIADTLSNWLTSYLIDVKGSGPDVSRYQLSMFWAVATGGAIGLLWAVNSTVSNWIGIAVAGFFLGPNTPGILSIISTRVPPSLKGIVVSITIGLGLVGATLGPLLFGITIGKVKPGLHILPPVIMVLASLSALFFWAIPPRRKVDVSKASSKKGQTYDGETDEEEDMSKLFVKNIDGMEESIKFYIVDWEDWDTINDIRDQIAKCGGEVVDERPREGYSLIDPRTEEGELELAQGQPERDVSSPSSLSRKASNGVASLKFHLHESLSEDEIENLRYDILLRGGNPDVDISETQAVIHHKDFRRSAARDKRWRQIELFETSDWLKSSIARKRFTLTGAGGRLTAPPAARPKPLVQPGRKPGAPRTEFTEEDDERLILWMAYQFGRNQAGRQGNRPYQVLVQQAEHLWWTHRHTWHSWRERYKIKRTHFDPLIIQAVDERETKKKPKKHRVPEFPDSSIKDSDDESEDGEYVGGEERPNEANGDEEEAQEARPSKARAKPKPVKRRASDSSEVEDDPEPPKQIKQSASQPTRPTPRGVKRAKTGSRPEAPPFIKTSASQKAREAPPLKSPTQPPSELSSPVRASPPPRAEPIREESPDTEPELDQEQGDSSSTQLGNGIIDQAVLGGAQGAVDRHNAELAEMSVDEEQDEIEESPYEDPDVDVVGITQVDTPPVDMSMSQSEGDETGTESTDKSIQVNEAEETNETLLDTVEDHSHEEETTADKCPVDHTNRAAWANLTPPSWHPPVPGTASDVGQIPHTSLPTLRETSSIPRLDGQKWVYPSEAQFFAAMARKNHSPHAPDMRVIVPIHNAVNERAWHELLAWEAGRGAEACGGVKLVSFKGRPGDRTPKAWFKTLLGYQAPFDRHDWVIDRCGTRMRYVIDFYTGRSSPTGLGPMHNSQPNVSFYLDVRPAIDNWEAVKMRLERFWADWIG</sequence>
<dbReference type="InterPro" id="IPR000511">
    <property type="entry name" value="Holocyt_c/c1_synthase"/>
</dbReference>
<dbReference type="InterPro" id="IPR011701">
    <property type="entry name" value="MFS"/>
</dbReference>
<dbReference type="Pfam" id="PF07690">
    <property type="entry name" value="MFS_1"/>
    <property type="match status" value="1"/>
</dbReference>
<evidence type="ECO:0000313" key="16">
    <source>
        <dbReference type="Proteomes" id="UP000614334"/>
    </source>
</evidence>
<comment type="subcellular location">
    <subcellularLocation>
        <location evidence="1">Membrane</location>
        <topology evidence="1">Multi-pass membrane protein</topology>
    </subcellularLocation>
    <subcellularLocation>
        <location evidence="2">Mitochondrion inner membrane</location>
    </subcellularLocation>
</comment>
<evidence type="ECO:0000256" key="3">
    <source>
        <dbReference type="ARBA" id="ARBA00007255"/>
    </source>
</evidence>
<feature type="transmembrane region" description="Helical" evidence="13">
    <location>
        <begin position="220"/>
        <end position="240"/>
    </location>
</feature>
<dbReference type="SUPFAM" id="SSF103473">
    <property type="entry name" value="MFS general substrate transporter"/>
    <property type="match status" value="1"/>
</dbReference>
<keyword evidence="6" id="KW-0479">Metal-binding</keyword>
<feature type="transmembrane region" description="Helical" evidence="13">
    <location>
        <begin position="327"/>
        <end position="348"/>
    </location>
</feature>
<dbReference type="PANTHER" id="PTHR12743">
    <property type="entry name" value="CYTOCHROME C1 HEME LYASE"/>
    <property type="match status" value="1"/>
</dbReference>
<evidence type="ECO:0000256" key="1">
    <source>
        <dbReference type="ARBA" id="ARBA00004141"/>
    </source>
</evidence>
<evidence type="ECO:0000313" key="15">
    <source>
        <dbReference type="EMBL" id="KAF8753504.1"/>
    </source>
</evidence>
<dbReference type="GO" id="GO:0046872">
    <property type="term" value="F:metal ion binding"/>
    <property type="evidence" value="ECO:0007669"/>
    <property type="project" value="UniProtKB-KW"/>
</dbReference>
<keyword evidence="13" id="KW-1133">Transmembrane helix</keyword>
<reference evidence="15" key="1">
    <citation type="submission" date="2020-09" db="EMBL/GenBank/DDBJ databases">
        <title>Comparative genome analyses of four rice-infecting Rhizoctonia solani isolates reveal extensive enrichment of homogalacturonan modification genes.</title>
        <authorList>
            <person name="Lee D.-Y."/>
            <person name="Jeon J."/>
            <person name="Kim K.-T."/>
            <person name="Cheong K."/>
            <person name="Song H."/>
            <person name="Choi G."/>
            <person name="Ko J."/>
            <person name="Opiyo S.O."/>
            <person name="Zuo S."/>
            <person name="Madhav S."/>
            <person name="Lee Y.-H."/>
            <person name="Wang G.-L."/>
        </authorList>
    </citation>
    <scope>NUCLEOTIDE SEQUENCE</scope>
    <source>
        <strain evidence="15">AG1-IA B2</strain>
    </source>
</reference>
<name>A0A8H7IAB6_9AGAM</name>
<evidence type="ECO:0000256" key="6">
    <source>
        <dbReference type="ARBA" id="ARBA00022723"/>
    </source>
</evidence>
<evidence type="ECO:0000256" key="2">
    <source>
        <dbReference type="ARBA" id="ARBA00004273"/>
    </source>
</evidence>
<organism evidence="15 16">
    <name type="scientific">Rhizoctonia solani</name>
    <dbReference type="NCBI Taxonomy" id="456999"/>
    <lineage>
        <taxon>Eukaryota</taxon>
        <taxon>Fungi</taxon>
        <taxon>Dikarya</taxon>
        <taxon>Basidiomycota</taxon>
        <taxon>Agaricomycotina</taxon>
        <taxon>Agaricomycetes</taxon>
        <taxon>Cantharellales</taxon>
        <taxon>Ceratobasidiaceae</taxon>
        <taxon>Rhizoctonia</taxon>
    </lineage>
</organism>
<feature type="transmembrane region" description="Helical" evidence="13">
    <location>
        <begin position="123"/>
        <end position="142"/>
    </location>
</feature>
<feature type="transmembrane region" description="Helical" evidence="13">
    <location>
        <begin position="300"/>
        <end position="320"/>
    </location>
</feature>
<gene>
    <name evidence="15" type="ORF">RHS01_06903</name>
</gene>
<dbReference type="CDD" id="cd06174">
    <property type="entry name" value="MFS"/>
    <property type="match status" value="1"/>
</dbReference>
<feature type="transmembrane region" description="Helical" evidence="13">
    <location>
        <begin position="178"/>
        <end position="208"/>
    </location>
</feature>
<feature type="region of interest" description="Disordered" evidence="12">
    <location>
        <begin position="611"/>
        <end position="638"/>
    </location>
</feature>
<dbReference type="AlphaFoldDB" id="A0A8H7IAB6"/>
<evidence type="ECO:0000256" key="8">
    <source>
        <dbReference type="ARBA" id="ARBA00023004"/>
    </source>
</evidence>
<comment type="caution">
    <text evidence="15">The sequence shown here is derived from an EMBL/GenBank/DDBJ whole genome shotgun (WGS) entry which is preliminary data.</text>
</comment>
<feature type="compositionally biased region" description="Basic residues" evidence="12">
    <location>
        <begin position="765"/>
        <end position="776"/>
    </location>
</feature>
<keyword evidence="11" id="KW-0456">Lyase</keyword>
<proteinExistence type="inferred from homology"/>
<keyword evidence="7" id="KW-0999">Mitochondrion inner membrane</keyword>
<evidence type="ECO:0000256" key="7">
    <source>
        <dbReference type="ARBA" id="ARBA00022792"/>
    </source>
</evidence>
<keyword evidence="5" id="KW-0349">Heme</keyword>
<dbReference type="InterPro" id="IPR009057">
    <property type="entry name" value="Homeodomain-like_sf"/>
</dbReference>
<dbReference type="Proteomes" id="UP000614334">
    <property type="component" value="Unassembled WGS sequence"/>
</dbReference>
<keyword evidence="10 13" id="KW-0472">Membrane</keyword>
<feature type="domain" description="TERF2-interacting telomeric protein 1 Myb" evidence="14">
    <location>
        <begin position="639"/>
        <end position="694"/>
    </location>
</feature>
<evidence type="ECO:0000256" key="5">
    <source>
        <dbReference type="ARBA" id="ARBA00022617"/>
    </source>
</evidence>
<dbReference type="GO" id="GO:0004408">
    <property type="term" value="F:holocytochrome-c synthase activity"/>
    <property type="evidence" value="ECO:0007669"/>
    <property type="project" value="UniProtKB-EC"/>
</dbReference>
<dbReference type="SUPFAM" id="SSF46689">
    <property type="entry name" value="Homeodomain-like"/>
    <property type="match status" value="1"/>
</dbReference>
<dbReference type="InterPro" id="IPR036259">
    <property type="entry name" value="MFS_trans_sf"/>
</dbReference>
<feature type="transmembrane region" description="Helical" evidence="13">
    <location>
        <begin position="392"/>
        <end position="411"/>
    </location>
</feature>
<evidence type="ECO:0000256" key="13">
    <source>
        <dbReference type="SAM" id="Phobius"/>
    </source>
</evidence>
<protein>
    <recommendedName>
        <fullName evidence="4">holocytochrome-c synthase</fullName>
        <ecNumber evidence="4">4.4.1.17</ecNumber>
    </recommendedName>
</protein>
<dbReference type="GO" id="GO:0005743">
    <property type="term" value="C:mitochondrial inner membrane"/>
    <property type="evidence" value="ECO:0007669"/>
    <property type="project" value="UniProtKB-SubCell"/>
</dbReference>
<dbReference type="EMBL" id="JACYCF010000013">
    <property type="protein sequence ID" value="KAF8753504.1"/>
    <property type="molecule type" value="Genomic_DNA"/>
</dbReference>
<evidence type="ECO:0000256" key="12">
    <source>
        <dbReference type="SAM" id="MobiDB-lite"/>
    </source>
</evidence>
<feature type="transmembrane region" description="Helical" evidence="13">
    <location>
        <begin position="154"/>
        <end position="172"/>
    </location>
</feature>
<feature type="transmembrane region" description="Helical" evidence="13">
    <location>
        <begin position="86"/>
        <end position="103"/>
    </location>
</feature>
<feature type="compositionally biased region" description="Acidic residues" evidence="12">
    <location>
        <begin position="868"/>
        <end position="878"/>
    </location>
</feature>
<dbReference type="InterPro" id="IPR015010">
    <property type="entry name" value="TERF2IP_Myb"/>
</dbReference>
<feature type="region of interest" description="Disordered" evidence="12">
    <location>
        <begin position="488"/>
        <end position="521"/>
    </location>
</feature>
<feature type="compositionally biased region" description="Acidic residues" evidence="12">
    <location>
        <begin position="914"/>
        <end position="932"/>
    </location>
</feature>
<evidence type="ECO:0000256" key="9">
    <source>
        <dbReference type="ARBA" id="ARBA00023128"/>
    </source>
</evidence>
<dbReference type="PANTHER" id="PTHR12743:SF0">
    <property type="entry name" value="HOLOCYTOCHROME C-TYPE SYNTHASE"/>
    <property type="match status" value="1"/>
</dbReference>
<accession>A0A8H7IAB6</accession>
<evidence type="ECO:0000256" key="4">
    <source>
        <dbReference type="ARBA" id="ARBA00012218"/>
    </source>
</evidence>
<evidence type="ECO:0000259" key="14">
    <source>
        <dbReference type="Pfam" id="PF08914"/>
    </source>
</evidence>
<feature type="region of interest" description="Disordered" evidence="12">
    <location>
        <begin position="711"/>
        <end position="974"/>
    </location>
</feature>
<dbReference type="GO" id="GO:0022857">
    <property type="term" value="F:transmembrane transporter activity"/>
    <property type="evidence" value="ECO:0007669"/>
    <property type="project" value="InterPro"/>
</dbReference>
<dbReference type="Gene3D" id="1.20.1250.20">
    <property type="entry name" value="MFS general substrate transporter like domains"/>
    <property type="match status" value="1"/>
</dbReference>